<dbReference type="OrthoDB" id="505607at2759"/>
<dbReference type="CDD" id="cd01820">
    <property type="entry name" value="PAF_acetylesterase_like"/>
    <property type="match status" value="1"/>
</dbReference>
<dbReference type="InterPro" id="IPR036514">
    <property type="entry name" value="SGNH_hydro_sf"/>
</dbReference>
<dbReference type="SUPFAM" id="SSF52266">
    <property type="entry name" value="SGNH hydrolase"/>
    <property type="match status" value="1"/>
</dbReference>
<gene>
    <name evidence="4" type="primary">LOC111127034</name>
</gene>
<evidence type="ECO:0000256" key="1">
    <source>
        <dbReference type="ARBA" id="ARBA00038184"/>
    </source>
</evidence>
<dbReference type="Pfam" id="PF13472">
    <property type="entry name" value="Lipase_GDSL_2"/>
    <property type="match status" value="1"/>
</dbReference>
<proteinExistence type="inferred from homology"/>
<evidence type="ECO:0000313" key="4">
    <source>
        <dbReference type="RefSeq" id="XP_022327724.1"/>
    </source>
</evidence>
<sequence>MNSATISQPVEDVQGDGRWMSQHKRFITEGKEREPEVLFIGDSLIQRLAQTTVWESMFEPLHCLNFGIGGDQTQNILWRLTNGELDTVEPKVVVLLAGTNNYSNTAEEVTDGILEIVNVVQTKLKSSHIIVMGLPPRGETPNKLRDKNAEINFNLSQKLENMANASFLNIDPSMFVRENGLISHTDMYDYLHPTNVGYQKLCDPLLEEIQNLLQVFMKVENTSMTISTTASDVDD</sequence>
<protein>
    <submittedName>
        <fullName evidence="4">Platelet-activating factor acetylhydrolase IB subunit beta-like</fullName>
    </submittedName>
</protein>
<organism evidence="3 4">
    <name type="scientific">Crassostrea virginica</name>
    <name type="common">Eastern oyster</name>
    <dbReference type="NCBI Taxonomy" id="6565"/>
    <lineage>
        <taxon>Eukaryota</taxon>
        <taxon>Metazoa</taxon>
        <taxon>Spiralia</taxon>
        <taxon>Lophotrochozoa</taxon>
        <taxon>Mollusca</taxon>
        <taxon>Bivalvia</taxon>
        <taxon>Autobranchia</taxon>
        <taxon>Pteriomorphia</taxon>
        <taxon>Ostreida</taxon>
        <taxon>Ostreoidea</taxon>
        <taxon>Ostreidae</taxon>
        <taxon>Crassostrea</taxon>
    </lineage>
</organism>
<evidence type="ECO:0000313" key="3">
    <source>
        <dbReference type="Proteomes" id="UP000694844"/>
    </source>
</evidence>
<dbReference type="Gene3D" id="3.40.50.1110">
    <property type="entry name" value="SGNH hydrolase"/>
    <property type="match status" value="1"/>
</dbReference>
<dbReference type="RefSeq" id="XP_022327724.1">
    <property type="nucleotide sequence ID" value="XM_022472016.1"/>
</dbReference>
<keyword evidence="3" id="KW-1185">Reference proteome</keyword>
<comment type="similarity">
    <text evidence="1">Belongs to the 'GDSL' lipolytic enzyme family. Platelet-activating factor acetylhydrolase IB beta/gamma subunits subfamily.</text>
</comment>
<dbReference type="Proteomes" id="UP000694844">
    <property type="component" value="Chromosome 3"/>
</dbReference>
<dbReference type="PANTHER" id="PTHR11852:SF0">
    <property type="entry name" value="PLATELET-ACTIVATING FACTOR ACETYLHYDROLASE IB SUBUNIT BETA HOMOLOG"/>
    <property type="match status" value="1"/>
</dbReference>
<dbReference type="InterPro" id="IPR013830">
    <property type="entry name" value="SGNH_hydro"/>
</dbReference>
<accession>A0A8B8DJF3</accession>
<reference evidence="4" key="1">
    <citation type="submission" date="2025-08" db="UniProtKB">
        <authorList>
            <consortium name="RefSeq"/>
        </authorList>
    </citation>
    <scope>IDENTIFICATION</scope>
    <source>
        <tissue evidence="4">Whole sample</tissue>
    </source>
</reference>
<dbReference type="GeneID" id="111127034"/>
<evidence type="ECO:0000259" key="2">
    <source>
        <dbReference type="Pfam" id="PF13472"/>
    </source>
</evidence>
<feature type="domain" description="SGNH hydrolase-type esterase" evidence="2">
    <location>
        <begin position="39"/>
        <end position="199"/>
    </location>
</feature>
<dbReference type="AlphaFoldDB" id="A0A8B8DJF3"/>
<dbReference type="PANTHER" id="PTHR11852">
    <property type="entry name" value="PLATELET-ACTIVATING FACTOR ACETYLHYDROLASE"/>
    <property type="match status" value="1"/>
</dbReference>
<dbReference type="KEGG" id="cvn:111127034"/>
<name>A0A8B8DJF3_CRAVI</name>